<gene>
    <name evidence="5" type="ORF">DealDRAFT_2299</name>
</gene>
<organism evidence="5 6">
    <name type="scientific">Dethiobacter alkaliphilus AHT 1</name>
    <dbReference type="NCBI Taxonomy" id="555088"/>
    <lineage>
        <taxon>Bacteria</taxon>
        <taxon>Bacillati</taxon>
        <taxon>Bacillota</taxon>
        <taxon>Dethiobacteria</taxon>
        <taxon>Dethiobacterales</taxon>
        <taxon>Dethiobacteraceae</taxon>
        <taxon>Dethiobacter</taxon>
    </lineage>
</organism>
<evidence type="ECO:0000256" key="1">
    <source>
        <dbReference type="ARBA" id="ARBA00005278"/>
    </source>
</evidence>
<dbReference type="STRING" id="555088.DealDRAFT_2299"/>
<dbReference type="Pfam" id="PF03323">
    <property type="entry name" value="GerA"/>
    <property type="match status" value="1"/>
</dbReference>
<comment type="caution">
    <text evidence="5">The sequence shown here is derived from an EMBL/GenBank/DDBJ whole genome shotgun (WGS) entry which is preliminary data.</text>
</comment>
<keyword evidence="4" id="KW-1133">Transmembrane helix</keyword>
<reference evidence="5 6" key="1">
    <citation type="submission" date="2009-02" db="EMBL/GenBank/DDBJ databases">
        <title>Sequencing of the draft genome and assembly of Dethiobacter alkaliphilus AHT 1.</title>
        <authorList>
            <consortium name="US DOE Joint Genome Institute (JGI-PGF)"/>
            <person name="Lucas S."/>
            <person name="Copeland A."/>
            <person name="Lapidus A."/>
            <person name="Glavina del Rio T."/>
            <person name="Dalin E."/>
            <person name="Tice H."/>
            <person name="Bruce D."/>
            <person name="Goodwin L."/>
            <person name="Pitluck S."/>
            <person name="Larimer F."/>
            <person name="Land M.L."/>
            <person name="Hauser L."/>
            <person name="Muyzer G."/>
        </authorList>
    </citation>
    <scope>NUCLEOTIDE SEQUENCE [LARGE SCALE GENOMIC DNA]</scope>
    <source>
        <strain evidence="5 6">AHT 1</strain>
    </source>
</reference>
<proteinExistence type="inferred from homology"/>
<dbReference type="PANTHER" id="PTHR22550:SF5">
    <property type="entry name" value="LEUCINE ZIPPER PROTEIN 4"/>
    <property type="match status" value="1"/>
</dbReference>
<sequence>MFKRFSWLKRQQTKREEYKPAEEPEVIGENEPDPEVSFVDVLPRDNQFPLRGPKKRFADSIEVNIQTLRQLLQDDSLVFEQLLVGSRSRRKVVIAYLKDVAHPGIVGEVKDRLRAIRTESVIGSSYIERNIENSNLSPFPQVETTPRPDVVESGLLQGRVAILTDGSSEALLAPTTFFDLMDTPEDVHTRWFVAASFFRAARYIMFILAASLPAFYIALATFNPEFLPTKIAFIIARARGGAPFPIYLEAFIMMGIVEAVRLMMIRIPTPLGASIALFSGLALIIAGLYANIVTPVVLMVVTLTIICSFGIPDFDLRTSVRIIQFITMIMATFLGIFGYALAFFYLSAHLVTLKSFGIPYMTPLAPFEASGWGHTLARSSSEVMPQDETYKPRLPNDNEES</sequence>
<dbReference type="PANTHER" id="PTHR22550">
    <property type="entry name" value="SPORE GERMINATION PROTEIN"/>
    <property type="match status" value="1"/>
</dbReference>
<dbReference type="PIRSF" id="PIRSF005690">
    <property type="entry name" value="GerBA"/>
    <property type="match status" value="1"/>
</dbReference>
<dbReference type="GO" id="GO:0009847">
    <property type="term" value="P:spore germination"/>
    <property type="evidence" value="ECO:0007669"/>
    <property type="project" value="InterPro"/>
</dbReference>
<keyword evidence="2 4" id="KW-0472">Membrane</keyword>
<feature type="compositionally biased region" description="Acidic residues" evidence="3">
    <location>
        <begin position="23"/>
        <end position="33"/>
    </location>
</feature>
<dbReference type="OrthoDB" id="1726708at2"/>
<feature type="transmembrane region" description="Helical" evidence="4">
    <location>
        <begin position="326"/>
        <end position="346"/>
    </location>
</feature>
<feature type="transmembrane region" description="Helical" evidence="4">
    <location>
        <begin position="271"/>
        <end position="290"/>
    </location>
</feature>
<evidence type="ECO:0000313" key="6">
    <source>
        <dbReference type="Proteomes" id="UP000006443"/>
    </source>
</evidence>
<keyword evidence="4" id="KW-0812">Transmembrane</keyword>
<evidence type="ECO:0000256" key="2">
    <source>
        <dbReference type="ARBA" id="ARBA00023136"/>
    </source>
</evidence>
<feature type="region of interest" description="Disordered" evidence="3">
    <location>
        <begin position="378"/>
        <end position="401"/>
    </location>
</feature>
<evidence type="ECO:0000256" key="4">
    <source>
        <dbReference type="SAM" id="Phobius"/>
    </source>
</evidence>
<evidence type="ECO:0000313" key="5">
    <source>
        <dbReference type="EMBL" id="EEG76851.1"/>
    </source>
</evidence>
<name>C0GIJ0_DETAL</name>
<dbReference type="AlphaFoldDB" id="C0GIJ0"/>
<feature type="transmembrane region" description="Helical" evidence="4">
    <location>
        <begin position="242"/>
        <end position="264"/>
    </location>
</feature>
<feature type="transmembrane region" description="Helical" evidence="4">
    <location>
        <begin position="296"/>
        <end position="314"/>
    </location>
</feature>
<dbReference type="InterPro" id="IPR004995">
    <property type="entry name" value="Spore_Ger"/>
</dbReference>
<protein>
    <submittedName>
        <fullName evidence="5">GerA spore germination protein</fullName>
    </submittedName>
</protein>
<keyword evidence="6" id="KW-1185">Reference proteome</keyword>
<feature type="transmembrane region" description="Helical" evidence="4">
    <location>
        <begin position="200"/>
        <end position="222"/>
    </location>
</feature>
<dbReference type="RefSeq" id="WP_008517555.1">
    <property type="nucleotide sequence ID" value="NZ_ACJM01000012.1"/>
</dbReference>
<dbReference type="eggNOG" id="COG0697">
    <property type="taxonomic scope" value="Bacteria"/>
</dbReference>
<feature type="compositionally biased region" description="Basic and acidic residues" evidence="3">
    <location>
        <begin position="13"/>
        <end position="22"/>
    </location>
</feature>
<feature type="region of interest" description="Disordered" evidence="3">
    <location>
        <begin position="1"/>
        <end position="33"/>
    </location>
</feature>
<dbReference type="InterPro" id="IPR050768">
    <property type="entry name" value="UPF0353/GerABKA_families"/>
</dbReference>
<dbReference type="GO" id="GO:0016020">
    <property type="term" value="C:membrane"/>
    <property type="evidence" value="ECO:0007669"/>
    <property type="project" value="InterPro"/>
</dbReference>
<accession>C0GIJ0</accession>
<feature type="compositionally biased region" description="Basic and acidic residues" evidence="3">
    <location>
        <begin position="388"/>
        <end position="401"/>
    </location>
</feature>
<dbReference type="EMBL" id="ACJM01000012">
    <property type="protein sequence ID" value="EEG76851.1"/>
    <property type="molecule type" value="Genomic_DNA"/>
</dbReference>
<evidence type="ECO:0000256" key="3">
    <source>
        <dbReference type="SAM" id="MobiDB-lite"/>
    </source>
</evidence>
<comment type="similarity">
    <text evidence="1">Belongs to the GerABKA family.</text>
</comment>
<dbReference type="Proteomes" id="UP000006443">
    <property type="component" value="Unassembled WGS sequence"/>
</dbReference>